<evidence type="ECO:0000313" key="3">
    <source>
        <dbReference type="Proteomes" id="UP001139488"/>
    </source>
</evidence>
<protein>
    <submittedName>
        <fullName evidence="2">Envelope stress response protein PspG</fullName>
    </submittedName>
</protein>
<accession>A0A9X2AXG2</accession>
<evidence type="ECO:0000313" key="2">
    <source>
        <dbReference type="EMBL" id="MCJ2378356.1"/>
    </source>
</evidence>
<gene>
    <name evidence="2" type="primary">pspG</name>
    <name evidence="2" type="ORF">LNL84_16170</name>
</gene>
<keyword evidence="1" id="KW-0472">Membrane</keyword>
<evidence type="ECO:0000256" key="1">
    <source>
        <dbReference type="SAM" id="Phobius"/>
    </source>
</evidence>
<dbReference type="EMBL" id="JAJNNZ010000015">
    <property type="protein sequence ID" value="MCJ2378356.1"/>
    <property type="molecule type" value="Genomic_DNA"/>
</dbReference>
<keyword evidence="1" id="KW-0812">Transmembrane</keyword>
<keyword evidence="3" id="KW-1185">Reference proteome</keyword>
<comment type="caution">
    <text evidence="2">The sequence shown here is derived from an EMBL/GenBank/DDBJ whole genome shotgun (WGS) entry which is preliminary data.</text>
</comment>
<keyword evidence="1" id="KW-1133">Transmembrane helix</keyword>
<dbReference type="InterPro" id="IPR014318">
    <property type="entry name" value="Phageshock_PspG"/>
</dbReference>
<dbReference type="Proteomes" id="UP001139488">
    <property type="component" value="Unassembled WGS sequence"/>
</dbReference>
<reference evidence="2" key="1">
    <citation type="submission" date="2021-11" db="EMBL/GenBank/DDBJ databases">
        <title>Vibrio ZSDE26 sp. nov. and Vibrio ZSDZ34 sp. nov., isolated from coastal seawater in Qingdao.</title>
        <authorList>
            <person name="Zhang P."/>
        </authorList>
    </citation>
    <scope>NUCLEOTIDE SEQUENCE</scope>
    <source>
        <strain evidence="2">ZSDZ34</strain>
    </source>
</reference>
<name>A0A9X2AXG2_9VIBR</name>
<dbReference type="NCBIfam" id="TIGR02975">
    <property type="entry name" value="phageshock_pspG"/>
    <property type="match status" value="1"/>
</dbReference>
<sequence>MFELIFLLVFIATLLVTGMTMMTVFVATGVAFFIMFLLGMIGMVFKLLPWLILLLIGVWIYKQFCCQSQ</sequence>
<dbReference type="Pfam" id="PF09583">
    <property type="entry name" value="Phageshock_PspG"/>
    <property type="match status" value="1"/>
</dbReference>
<dbReference type="RefSeq" id="WP_244358623.1">
    <property type="nucleotide sequence ID" value="NZ_JAJNNZ010000015.1"/>
</dbReference>
<proteinExistence type="predicted"/>
<organism evidence="2 3">
    <name type="scientific">Vibrio gelatinilyticus</name>
    <dbReference type="NCBI Taxonomy" id="2893468"/>
    <lineage>
        <taxon>Bacteria</taxon>
        <taxon>Pseudomonadati</taxon>
        <taxon>Pseudomonadota</taxon>
        <taxon>Gammaproteobacteria</taxon>
        <taxon>Vibrionales</taxon>
        <taxon>Vibrionaceae</taxon>
        <taxon>Vibrio</taxon>
    </lineage>
</organism>
<dbReference type="AlphaFoldDB" id="A0A9X2AXG2"/>
<feature type="transmembrane region" description="Helical" evidence="1">
    <location>
        <begin position="37"/>
        <end position="61"/>
    </location>
</feature>